<evidence type="ECO:0000313" key="5">
    <source>
        <dbReference type="EMBL" id="SFF90215.1"/>
    </source>
</evidence>
<evidence type="ECO:0000259" key="4">
    <source>
        <dbReference type="PROSITE" id="PS50995"/>
    </source>
</evidence>
<evidence type="ECO:0000313" key="6">
    <source>
        <dbReference type="Proteomes" id="UP000198661"/>
    </source>
</evidence>
<evidence type="ECO:0000256" key="2">
    <source>
        <dbReference type="ARBA" id="ARBA00023125"/>
    </source>
</evidence>
<dbReference type="EMBL" id="FOOK01000008">
    <property type="protein sequence ID" value="SFF90215.1"/>
    <property type="molecule type" value="Genomic_DNA"/>
</dbReference>
<dbReference type="PROSITE" id="PS50995">
    <property type="entry name" value="HTH_MARR_2"/>
    <property type="match status" value="1"/>
</dbReference>
<dbReference type="SMART" id="SM00347">
    <property type="entry name" value="HTH_MARR"/>
    <property type="match status" value="1"/>
</dbReference>
<dbReference type="PANTHER" id="PTHR33164:SF56">
    <property type="entry name" value="HTH-TYPE TRANSCRIPTIONAL REGULATOR MHQR"/>
    <property type="match status" value="1"/>
</dbReference>
<dbReference type="GO" id="GO:0003677">
    <property type="term" value="F:DNA binding"/>
    <property type="evidence" value="ECO:0007669"/>
    <property type="project" value="UniProtKB-KW"/>
</dbReference>
<dbReference type="Pfam" id="PF01047">
    <property type="entry name" value="MarR"/>
    <property type="match status" value="1"/>
</dbReference>
<dbReference type="InterPro" id="IPR000835">
    <property type="entry name" value="HTH_MarR-typ"/>
</dbReference>
<organism evidence="5 6">
    <name type="scientific">Planifilum fulgidum</name>
    <dbReference type="NCBI Taxonomy" id="201973"/>
    <lineage>
        <taxon>Bacteria</taxon>
        <taxon>Bacillati</taxon>
        <taxon>Bacillota</taxon>
        <taxon>Bacilli</taxon>
        <taxon>Bacillales</taxon>
        <taxon>Thermoactinomycetaceae</taxon>
        <taxon>Planifilum</taxon>
    </lineage>
</organism>
<keyword evidence="6" id="KW-1185">Reference proteome</keyword>
<dbReference type="Proteomes" id="UP000198661">
    <property type="component" value="Unassembled WGS sequence"/>
</dbReference>
<keyword evidence="3" id="KW-0804">Transcription</keyword>
<dbReference type="InterPro" id="IPR036388">
    <property type="entry name" value="WH-like_DNA-bd_sf"/>
</dbReference>
<proteinExistence type="predicted"/>
<dbReference type="OrthoDB" id="9799747at2"/>
<dbReference type="PANTHER" id="PTHR33164">
    <property type="entry name" value="TRANSCRIPTIONAL REGULATOR, MARR FAMILY"/>
    <property type="match status" value="1"/>
</dbReference>
<dbReference type="InterPro" id="IPR036390">
    <property type="entry name" value="WH_DNA-bd_sf"/>
</dbReference>
<reference evidence="5 6" key="1">
    <citation type="submission" date="2016-10" db="EMBL/GenBank/DDBJ databases">
        <authorList>
            <person name="de Groot N.N."/>
        </authorList>
    </citation>
    <scope>NUCLEOTIDE SEQUENCE [LARGE SCALE GENOMIC DNA]</scope>
    <source>
        <strain evidence="5 6">DSM 44945</strain>
    </source>
</reference>
<protein>
    <submittedName>
        <fullName evidence="5">MarR family transcriptional regulator, 2-MHQ and catechol-resistance regulon repressor</fullName>
    </submittedName>
</protein>
<dbReference type="STRING" id="201973.SAMN04488025_10828"/>
<sequence length="148" mass="17125">MESFHSHNEELSLKLLIVLSRAFHKVAERIKEDIRSHNLNTTEFAVLELLYHKGDQPIQQIGKKILLSSGSITYVIDKLEEKKLVSRKNCPKDRRVIYATITDEGKRLMDVVFPEHKKAVHHIFRVLTPEEKQVLISLLKKLGFSLEA</sequence>
<dbReference type="GO" id="GO:0003700">
    <property type="term" value="F:DNA-binding transcription factor activity"/>
    <property type="evidence" value="ECO:0007669"/>
    <property type="project" value="InterPro"/>
</dbReference>
<dbReference type="InterPro" id="IPR039422">
    <property type="entry name" value="MarR/SlyA-like"/>
</dbReference>
<name>A0A1I2MFD6_9BACL</name>
<gene>
    <name evidence="5" type="ORF">SAMN04488025_10828</name>
</gene>
<evidence type="ECO:0000256" key="1">
    <source>
        <dbReference type="ARBA" id="ARBA00023015"/>
    </source>
</evidence>
<dbReference type="PRINTS" id="PR00598">
    <property type="entry name" value="HTHMARR"/>
</dbReference>
<dbReference type="SUPFAM" id="SSF46785">
    <property type="entry name" value="Winged helix' DNA-binding domain"/>
    <property type="match status" value="1"/>
</dbReference>
<dbReference type="GO" id="GO:0006950">
    <property type="term" value="P:response to stress"/>
    <property type="evidence" value="ECO:0007669"/>
    <property type="project" value="TreeGrafter"/>
</dbReference>
<keyword evidence="1" id="KW-0805">Transcription regulation</keyword>
<accession>A0A1I2MFD6</accession>
<evidence type="ECO:0000256" key="3">
    <source>
        <dbReference type="ARBA" id="ARBA00023163"/>
    </source>
</evidence>
<feature type="domain" description="HTH marR-type" evidence="4">
    <location>
        <begin position="12"/>
        <end position="144"/>
    </location>
</feature>
<dbReference type="Gene3D" id="1.10.10.10">
    <property type="entry name" value="Winged helix-like DNA-binding domain superfamily/Winged helix DNA-binding domain"/>
    <property type="match status" value="1"/>
</dbReference>
<keyword evidence="2" id="KW-0238">DNA-binding</keyword>
<dbReference type="AlphaFoldDB" id="A0A1I2MFD6"/>
<dbReference type="RefSeq" id="WP_092036991.1">
    <property type="nucleotide sequence ID" value="NZ_FOOK01000008.1"/>
</dbReference>